<protein>
    <submittedName>
        <fullName evidence="2">Uncharacterized protein</fullName>
    </submittedName>
</protein>
<accession>A0A1B6NR37</accession>
<evidence type="ECO:0000313" key="2">
    <source>
        <dbReference type="EMBL" id="KTF05813.1"/>
    </source>
</evidence>
<feature type="compositionally biased region" description="Polar residues" evidence="1">
    <location>
        <begin position="17"/>
        <end position="26"/>
    </location>
</feature>
<gene>
    <name evidence="2" type="ORF">MGSAQ_002691</name>
</gene>
<comment type="caution">
    <text evidence="2">The sequence shown here is derived from an EMBL/GenBank/DDBJ whole genome shotgun (WGS) entry which is preliminary data.</text>
</comment>
<name>A0A1B6NR37_9ZZZZ</name>
<dbReference type="AlphaFoldDB" id="A0A1B6NR37"/>
<proteinExistence type="predicted"/>
<reference evidence="2" key="1">
    <citation type="submission" date="2013-11" db="EMBL/GenBank/DDBJ databases">
        <title>Microbial diversity, functional groups and degradation webs in Northern and Southern Mediterranean and Red Sea marine crude oil polluted sites.</title>
        <authorList>
            <person name="Daffonchio D."/>
            <person name="Mapelli F."/>
            <person name="Ferrer M."/>
            <person name="Richter M."/>
            <person name="Cherif A."/>
            <person name="Malkawi H.I."/>
            <person name="Yakimov M.M."/>
            <person name="Abdel-Fattah Y.R."/>
            <person name="Blaghen M."/>
            <person name="Golyshin P.N."/>
            <person name="Kalogerakis N."/>
            <person name="Boon N."/>
            <person name="Magagnini M."/>
            <person name="Fava F."/>
        </authorList>
    </citation>
    <scope>NUCLEOTIDE SEQUENCE</scope>
</reference>
<feature type="non-terminal residue" evidence="2">
    <location>
        <position position="1"/>
    </location>
</feature>
<dbReference type="EMBL" id="AYSL01001548">
    <property type="protein sequence ID" value="KTF05813.1"/>
    <property type="molecule type" value="Genomic_DNA"/>
</dbReference>
<evidence type="ECO:0000256" key="1">
    <source>
        <dbReference type="SAM" id="MobiDB-lite"/>
    </source>
</evidence>
<organism evidence="2">
    <name type="scientific">marine sediment metagenome</name>
    <dbReference type="NCBI Taxonomy" id="412755"/>
    <lineage>
        <taxon>unclassified sequences</taxon>
        <taxon>metagenomes</taxon>
        <taxon>ecological metagenomes</taxon>
    </lineage>
</organism>
<sequence>NQHKQPEIKQIIHAKNLRNNNENDQE</sequence>
<feature type="region of interest" description="Disordered" evidence="1">
    <location>
        <begin position="1"/>
        <end position="26"/>
    </location>
</feature>